<dbReference type="Proteomes" id="UP001207408">
    <property type="component" value="Unassembled WGS sequence"/>
</dbReference>
<protein>
    <recommendedName>
        <fullName evidence="3">Outer membrane protein beta-barrel domain-containing protein</fullName>
    </recommendedName>
</protein>
<organism evidence="1 2">
    <name type="scientific">Plebeiibacterium marinum</name>
    <dbReference type="NCBI Taxonomy" id="2992111"/>
    <lineage>
        <taxon>Bacteria</taxon>
        <taxon>Pseudomonadati</taxon>
        <taxon>Bacteroidota</taxon>
        <taxon>Bacteroidia</taxon>
        <taxon>Marinilabiliales</taxon>
        <taxon>Marinilabiliaceae</taxon>
        <taxon>Plebeiibacterium</taxon>
    </lineage>
</organism>
<name>A0AAE3MH89_9BACT</name>
<evidence type="ECO:0000313" key="1">
    <source>
        <dbReference type="EMBL" id="MCW3807554.1"/>
    </source>
</evidence>
<evidence type="ECO:0000313" key="2">
    <source>
        <dbReference type="Proteomes" id="UP001207408"/>
    </source>
</evidence>
<dbReference type="SUPFAM" id="SSF56925">
    <property type="entry name" value="OMPA-like"/>
    <property type="match status" value="1"/>
</dbReference>
<dbReference type="AlphaFoldDB" id="A0AAE3MH89"/>
<dbReference type="RefSeq" id="WP_301201981.1">
    <property type="nucleotide sequence ID" value="NZ_JAPDPI010000050.1"/>
</dbReference>
<dbReference type="InterPro" id="IPR011250">
    <property type="entry name" value="OMP/PagP_B-barrel"/>
</dbReference>
<dbReference type="EMBL" id="JAPDPI010000050">
    <property type="protein sequence ID" value="MCW3807554.1"/>
    <property type="molecule type" value="Genomic_DNA"/>
</dbReference>
<evidence type="ECO:0008006" key="3">
    <source>
        <dbReference type="Google" id="ProtNLM"/>
    </source>
</evidence>
<keyword evidence="2" id="KW-1185">Reference proteome</keyword>
<reference evidence="1" key="1">
    <citation type="submission" date="2022-10" db="EMBL/GenBank/DDBJ databases">
        <authorList>
            <person name="Yu W.X."/>
        </authorList>
    </citation>
    <scope>NUCLEOTIDE SEQUENCE</scope>
    <source>
        <strain evidence="1">D04</strain>
    </source>
</reference>
<proteinExistence type="predicted"/>
<sequence length="179" mass="19487">MRKLFIVLGVLLALGVNGYSQSLYPGEQTAGVGLGVPSAMNTTKKNPAISVSGFYEYGFTEKLGIGHIGGGAIVSLAGGNDYRHFLIGPRAAYHFDMTDITGDKAWDVVDVYAGIMSGARFRHEEYYDPFLDRTIDYNDTDLITDIFAGIRYSFADNIGVYAEAGYGVSYLTVGLSFRF</sequence>
<gene>
    <name evidence="1" type="ORF">OM074_18150</name>
</gene>
<comment type="caution">
    <text evidence="1">The sequence shown here is derived from an EMBL/GenBank/DDBJ whole genome shotgun (WGS) entry which is preliminary data.</text>
</comment>
<accession>A0AAE3MH89</accession>